<dbReference type="RefSeq" id="XP_018697869.1">
    <property type="nucleotide sequence ID" value="XM_018831990.1"/>
</dbReference>
<dbReference type="Proteomes" id="UP000078343">
    <property type="component" value="Unassembled WGS sequence"/>
</dbReference>
<organism evidence="3 4">
    <name type="scientific">Fonsecaea erecta</name>
    <dbReference type="NCBI Taxonomy" id="1367422"/>
    <lineage>
        <taxon>Eukaryota</taxon>
        <taxon>Fungi</taxon>
        <taxon>Dikarya</taxon>
        <taxon>Ascomycota</taxon>
        <taxon>Pezizomycotina</taxon>
        <taxon>Eurotiomycetes</taxon>
        <taxon>Chaetothyriomycetidae</taxon>
        <taxon>Chaetothyriales</taxon>
        <taxon>Herpotrichiellaceae</taxon>
        <taxon>Fonsecaea</taxon>
    </lineage>
</organism>
<sequence length="294" mass="33916">MEDVPESTASRASSDTVRDLSDVKQPLQYTFPKRRRCAHLPQAFPWLLSGFMLFMLILQHWRYEARRCVPVGGFDRVTNKRMLEIAQREVPARTIQFKFSGGLKWDETNHLVRQIDPTIPDYGGIPTPEIDAAWQELISTTDIFLTKEEIDEIIGNGGAFAEVPPDAQLYTDPYTGLYQAVPAVFHNLHCLDIIRRGLYIQYYPEELTPSFKPHIQHCIDSIRQSLMCEADMTPIPEIHTSFRPNGELEPVFQVEHTCRDFRAMQKWAKQRDALDEALWRDNAERLKPGVFANP</sequence>
<dbReference type="GeneID" id="30004644"/>
<protein>
    <recommendedName>
        <fullName evidence="5">Tat pathway signal sequence</fullName>
    </recommendedName>
</protein>
<dbReference type="GO" id="GO:0043386">
    <property type="term" value="P:mycotoxin biosynthetic process"/>
    <property type="evidence" value="ECO:0007669"/>
    <property type="project" value="InterPro"/>
</dbReference>
<reference evidence="3 4" key="1">
    <citation type="submission" date="2016-04" db="EMBL/GenBank/DDBJ databases">
        <title>Draft genome of Fonsecaea erecta CBS 125763.</title>
        <authorList>
            <person name="Weiss V.A."/>
            <person name="Vicente V.A."/>
            <person name="Raittz R.T."/>
            <person name="Moreno L.F."/>
            <person name="De Souza E.M."/>
            <person name="Pedrosa F.O."/>
            <person name="Steffens M.B."/>
            <person name="Faoro H."/>
            <person name="Tadra-Sfeir M.Z."/>
            <person name="Najafzadeh M.J."/>
            <person name="Felipe M.S."/>
            <person name="Teixeira M."/>
            <person name="Sun J."/>
            <person name="Xi L."/>
            <person name="Gomes R."/>
            <person name="De Azevedo C.M."/>
            <person name="Salgado C.G."/>
            <person name="Da Silva M.B."/>
            <person name="Nascimento M.F."/>
            <person name="Queiroz-Telles F."/>
            <person name="Attili D.S."/>
            <person name="Gorbushina A."/>
        </authorList>
    </citation>
    <scope>NUCLEOTIDE SEQUENCE [LARGE SCALE GENOMIC DNA]</scope>
    <source>
        <strain evidence="3 4">CBS 125763</strain>
    </source>
</reference>
<dbReference type="Pfam" id="PF11807">
    <property type="entry name" value="UstYa"/>
    <property type="match status" value="1"/>
</dbReference>
<evidence type="ECO:0000256" key="2">
    <source>
        <dbReference type="ARBA" id="ARBA00035112"/>
    </source>
</evidence>
<dbReference type="PANTHER" id="PTHR33365">
    <property type="entry name" value="YALI0B05434P"/>
    <property type="match status" value="1"/>
</dbReference>
<comment type="caution">
    <text evidence="3">The sequence shown here is derived from an EMBL/GenBank/DDBJ whole genome shotgun (WGS) entry which is preliminary data.</text>
</comment>
<evidence type="ECO:0000313" key="3">
    <source>
        <dbReference type="EMBL" id="OAP64502.1"/>
    </source>
</evidence>
<dbReference type="EMBL" id="LVYI01000001">
    <property type="protein sequence ID" value="OAP64502.1"/>
    <property type="molecule type" value="Genomic_DNA"/>
</dbReference>
<proteinExistence type="inferred from homology"/>
<evidence type="ECO:0000256" key="1">
    <source>
        <dbReference type="ARBA" id="ARBA00004685"/>
    </source>
</evidence>
<comment type="similarity">
    <text evidence="2">Belongs to the ustYa family.</text>
</comment>
<dbReference type="PANTHER" id="PTHR33365:SF4">
    <property type="entry name" value="CYCLOCHLOROTINE BIOSYNTHESIS PROTEIN O"/>
    <property type="match status" value="1"/>
</dbReference>
<dbReference type="InterPro" id="IPR021765">
    <property type="entry name" value="UstYa-like"/>
</dbReference>
<dbReference type="OrthoDB" id="3687641at2759"/>
<keyword evidence="4" id="KW-1185">Reference proteome</keyword>
<dbReference type="STRING" id="1367422.A0A178ZXT9"/>
<gene>
    <name evidence="3" type="ORF">AYL99_00474</name>
</gene>
<dbReference type="AlphaFoldDB" id="A0A178ZXT9"/>
<accession>A0A178ZXT9</accession>
<comment type="pathway">
    <text evidence="1">Mycotoxin biosynthesis.</text>
</comment>
<evidence type="ECO:0008006" key="5">
    <source>
        <dbReference type="Google" id="ProtNLM"/>
    </source>
</evidence>
<name>A0A178ZXT9_9EURO</name>
<evidence type="ECO:0000313" key="4">
    <source>
        <dbReference type="Proteomes" id="UP000078343"/>
    </source>
</evidence>